<feature type="transmembrane region" description="Helical" evidence="5">
    <location>
        <begin position="64"/>
        <end position="85"/>
    </location>
</feature>
<dbReference type="Pfam" id="PF02674">
    <property type="entry name" value="Colicin_V"/>
    <property type="match status" value="1"/>
</dbReference>
<dbReference type="NCBIfam" id="NF033740">
    <property type="entry name" value="MarP_fam_protase"/>
    <property type="match status" value="1"/>
</dbReference>
<keyword evidence="6" id="KW-0378">Hydrolase</keyword>
<evidence type="ECO:0000256" key="4">
    <source>
        <dbReference type="ARBA" id="ARBA00023136"/>
    </source>
</evidence>
<dbReference type="AlphaFoldDB" id="A0A4P6FRW8"/>
<evidence type="ECO:0000313" key="7">
    <source>
        <dbReference type="Proteomes" id="UP000291259"/>
    </source>
</evidence>
<dbReference type="PANTHER" id="PTHR43019:SF23">
    <property type="entry name" value="PROTEASE DO-LIKE 5, CHLOROPLASTIC"/>
    <property type="match status" value="1"/>
</dbReference>
<keyword evidence="3 5" id="KW-1133">Transmembrane helix</keyword>
<feature type="transmembrane region" description="Helical" evidence="5">
    <location>
        <begin position="31"/>
        <end position="52"/>
    </location>
</feature>
<dbReference type="GO" id="GO:0016020">
    <property type="term" value="C:membrane"/>
    <property type="evidence" value="ECO:0007669"/>
    <property type="project" value="UniProtKB-SubCell"/>
</dbReference>
<dbReference type="Pfam" id="PF13365">
    <property type="entry name" value="Trypsin_2"/>
    <property type="match status" value="1"/>
</dbReference>
<feature type="transmembrane region" description="Helical" evidence="5">
    <location>
        <begin position="106"/>
        <end position="129"/>
    </location>
</feature>
<feature type="transmembrane region" description="Helical" evidence="5">
    <location>
        <begin position="6"/>
        <end position="24"/>
    </location>
</feature>
<evidence type="ECO:0000256" key="5">
    <source>
        <dbReference type="SAM" id="Phobius"/>
    </source>
</evidence>
<comment type="subcellular location">
    <subcellularLocation>
        <location evidence="1">Membrane</location>
        <topology evidence="1">Multi-pass membrane protein</topology>
    </subcellularLocation>
</comment>
<dbReference type="OrthoDB" id="9766361at2"/>
<keyword evidence="7" id="KW-1185">Reference proteome</keyword>
<evidence type="ECO:0000256" key="1">
    <source>
        <dbReference type="ARBA" id="ARBA00004141"/>
    </source>
</evidence>
<dbReference type="Gene3D" id="2.40.10.10">
    <property type="entry name" value="Trypsin-like serine proteases"/>
    <property type="match status" value="2"/>
</dbReference>
<gene>
    <name evidence="6" type="ORF">ET445_07885</name>
</gene>
<dbReference type="GO" id="GO:0004252">
    <property type="term" value="F:serine-type endopeptidase activity"/>
    <property type="evidence" value="ECO:0007669"/>
    <property type="project" value="InterPro"/>
</dbReference>
<dbReference type="SUPFAM" id="SSF50494">
    <property type="entry name" value="Trypsin-like serine proteases"/>
    <property type="match status" value="1"/>
</dbReference>
<sequence length="393" mass="39115">MSGWSVLLDVGLVVVLVGALAYGWHSGLLRTAAGLAGLAAGGVAAFFAMPWVGGIVDRPMWRAAAVVLTAALLLSVGAVVGTALGRLLNRGARAIRLGWLDRTLGAIGNLVAAAFAIALVASGVASMGVPALTPVVAGSWVVRGIDAVTPTPARAALAEIRAATFGGAIPWLGEVIGGPTEAPAPPTGELDDADLVAAGASVVRISGLAFRCGVSMSGSGFVIAPDRVVTNAHVVAGVPEPVVEAPGRIPLPGRVVAIDRDADLALIAVDGLGVEPLDLAANPPTGTDAAIGGYPFGGPYELRAARFLETGPLAIDEDGVRSTRDVTTLAAKVDHGNSGGPVLTLDGDVGAIVFAKSETVPDVGYAIPASTLAPLAARASALVDAVDVGSCVR</sequence>
<dbReference type="InterPro" id="IPR047680">
    <property type="entry name" value="MarP-like"/>
</dbReference>
<name>A0A4P6FRW8_9MICO</name>
<proteinExistence type="predicted"/>
<dbReference type="GO" id="GO:0009403">
    <property type="term" value="P:toxin biosynthetic process"/>
    <property type="evidence" value="ECO:0007669"/>
    <property type="project" value="InterPro"/>
</dbReference>
<keyword evidence="6" id="KW-0645">Protease</keyword>
<organism evidence="6 7">
    <name type="scientific">Agromyces protaetiae</name>
    <dbReference type="NCBI Taxonomy" id="2509455"/>
    <lineage>
        <taxon>Bacteria</taxon>
        <taxon>Bacillati</taxon>
        <taxon>Actinomycetota</taxon>
        <taxon>Actinomycetes</taxon>
        <taxon>Micrococcales</taxon>
        <taxon>Microbacteriaceae</taxon>
        <taxon>Agromyces</taxon>
    </lineage>
</organism>
<dbReference type="InterPro" id="IPR003825">
    <property type="entry name" value="Colicin-V_CvpA"/>
</dbReference>
<keyword evidence="4 5" id="KW-0472">Membrane</keyword>
<reference evidence="6 7" key="1">
    <citation type="submission" date="2019-01" db="EMBL/GenBank/DDBJ databases">
        <title>Genome sequencing of strain FW100M-8.</title>
        <authorList>
            <person name="Heo J."/>
            <person name="Kim S.-J."/>
            <person name="Kim J.-S."/>
            <person name="Hong S.-B."/>
            <person name="Kwon S.-W."/>
        </authorList>
    </citation>
    <scope>NUCLEOTIDE SEQUENCE [LARGE SCALE GENOMIC DNA]</scope>
    <source>
        <strain evidence="6 7">FW100M-8</strain>
    </source>
</reference>
<accession>A0A4P6FRW8</accession>
<protein>
    <submittedName>
        <fullName evidence="6">MarP family serine protease</fullName>
    </submittedName>
</protein>
<dbReference type="PRINTS" id="PR00834">
    <property type="entry name" value="PROTEASES2C"/>
</dbReference>
<evidence type="ECO:0000313" key="6">
    <source>
        <dbReference type="EMBL" id="QAY73278.1"/>
    </source>
</evidence>
<dbReference type="PANTHER" id="PTHR43019">
    <property type="entry name" value="SERINE ENDOPROTEASE DEGS"/>
    <property type="match status" value="1"/>
</dbReference>
<dbReference type="InterPro" id="IPR043504">
    <property type="entry name" value="Peptidase_S1_PA_chymotrypsin"/>
</dbReference>
<dbReference type="GO" id="GO:0006508">
    <property type="term" value="P:proteolysis"/>
    <property type="evidence" value="ECO:0007669"/>
    <property type="project" value="UniProtKB-KW"/>
</dbReference>
<evidence type="ECO:0000256" key="3">
    <source>
        <dbReference type="ARBA" id="ARBA00022989"/>
    </source>
</evidence>
<dbReference type="InterPro" id="IPR009003">
    <property type="entry name" value="Peptidase_S1_PA"/>
</dbReference>
<dbReference type="Proteomes" id="UP000291259">
    <property type="component" value="Chromosome"/>
</dbReference>
<dbReference type="RefSeq" id="WP_129190366.1">
    <property type="nucleotide sequence ID" value="NZ_CP035491.1"/>
</dbReference>
<keyword evidence="2 5" id="KW-0812">Transmembrane</keyword>
<dbReference type="InterPro" id="IPR001940">
    <property type="entry name" value="Peptidase_S1C"/>
</dbReference>
<dbReference type="KEGG" id="agf:ET445_07885"/>
<evidence type="ECO:0000256" key="2">
    <source>
        <dbReference type="ARBA" id="ARBA00022692"/>
    </source>
</evidence>
<dbReference type="EMBL" id="CP035491">
    <property type="protein sequence ID" value="QAY73278.1"/>
    <property type="molecule type" value="Genomic_DNA"/>
</dbReference>